<comment type="catalytic activity">
    <reaction evidence="8">
        <text>alpha-D-glucose = beta-D-glucose</text>
        <dbReference type="Rhea" id="RHEA:10264"/>
        <dbReference type="ChEBI" id="CHEBI:15903"/>
        <dbReference type="ChEBI" id="CHEBI:17925"/>
        <dbReference type="EC" id="5.1.3.3"/>
    </reaction>
</comment>
<dbReference type="EMBL" id="JAWZYT010003023">
    <property type="protein sequence ID" value="KAK4300599.1"/>
    <property type="molecule type" value="Genomic_DNA"/>
</dbReference>
<dbReference type="GO" id="GO:0006006">
    <property type="term" value="P:glucose metabolic process"/>
    <property type="evidence" value="ECO:0007669"/>
    <property type="project" value="TreeGrafter"/>
</dbReference>
<dbReference type="InterPro" id="IPR014718">
    <property type="entry name" value="GH-type_carb-bd"/>
</dbReference>
<dbReference type="PIRSF" id="PIRSF005096">
    <property type="entry name" value="GALM"/>
    <property type="match status" value="1"/>
</dbReference>
<evidence type="ECO:0000256" key="9">
    <source>
        <dbReference type="PIRSR" id="PIRSR005096-1"/>
    </source>
</evidence>
<dbReference type="CDD" id="cd09019">
    <property type="entry name" value="galactose_mutarotase_like"/>
    <property type="match status" value="1"/>
</dbReference>
<evidence type="ECO:0000256" key="8">
    <source>
        <dbReference type="PIRNR" id="PIRNR005096"/>
    </source>
</evidence>
<comment type="pathway">
    <text evidence="3 8">Carbohydrate metabolism; hexose metabolism.</text>
</comment>
<feature type="binding site" evidence="10">
    <location>
        <position position="266"/>
    </location>
    <ligand>
        <name>beta-D-galactose</name>
        <dbReference type="ChEBI" id="CHEBI:27667"/>
    </ligand>
</feature>
<evidence type="ECO:0000256" key="10">
    <source>
        <dbReference type="PIRSR" id="PIRSR005096-2"/>
    </source>
</evidence>
<evidence type="ECO:0000256" key="11">
    <source>
        <dbReference type="PIRSR" id="PIRSR005096-3"/>
    </source>
</evidence>
<organism evidence="12 13">
    <name type="scientific">Petrolisthes manimaculis</name>
    <dbReference type="NCBI Taxonomy" id="1843537"/>
    <lineage>
        <taxon>Eukaryota</taxon>
        <taxon>Metazoa</taxon>
        <taxon>Ecdysozoa</taxon>
        <taxon>Arthropoda</taxon>
        <taxon>Crustacea</taxon>
        <taxon>Multicrustacea</taxon>
        <taxon>Malacostraca</taxon>
        <taxon>Eumalacostraca</taxon>
        <taxon>Eucarida</taxon>
        <taxon>Decapoda</taxon>
        <taxon>Pleocyemata</taxon>
        <taxon>Anomura</taxon>
        <taxon>Galatheoidea</taxon>
        <taxon>Porcellanidae</taxon>
        <taxon>Petrolisthes</taxon>
    </lineage>
</organism>
<dbReference type="Proteomes" id="UP001292094">
    <property type="component" value="Unassembled WGS sequence"/>
</dbReference>
<keyword evidence="5 8" id="KW-0413">Isomerase</keyword>
<evidence type="ECO:0000256" key="5">
    <source>
        <dbReference type="ARBA" id="ARBA00023235"/>
    </source>
</evidence>
<gene>
    <name evidence="12" type="ORF">Pmani_027209</name>
</gene>
<dbReference type="InterPro" id="IPR015443">
    <property type="entry name" value="Aldose_1-epimerase"/>
</dbReference>
<evidence type="ECO:0000256" key="7">
    <source>
        <dbReference type="ARBA" id="ARBA00045743"/>
    </source>
</evidence>
<name>A0AAE1P430_9EUCA</name>
<proteinExistence type="inferred from homology"/>
<feature type="active site" description="Proton acceptor" evidence="9">
    <location>
        <position position="335"/>
    </location>
</feature>
<evidence type="ECO:0000313" key="13">
    <source>
        <dbReference type="Proteomes" id="UP001292094"/>
    </source>
</evidence>
<reference evidence="12" key="1">
    <citation type="submission" date="2023-11" db="EMBL/GenBank/DDBJ databases">
        <title>Genome assemblies of two species of porcelain crab, Petrolisthes cinctipes and Petrolisthes manimaculis (Anomura: Porcellanidae).</title>
        <authorList>
            <person name="Angst P."/>
        </authorList>
    </citation>
    <scope>NUCLEOTIDE SEQUENCE</scope>
    <source>
        <strain evidence="12">PB745_02</strain>
        <tissue evidence="12">Gill</tissue>
    </source>
</reference>
<dbReference type="InterPro" id="IPR008183">
    <property type="entry name" value="Aldose_1/G6P_1-epimerase"/>
</dbReference>
<comment type="pathway">
    <text evidence="2">Carbohydrate metabolism; galactose metabolism.</text>
</comment>
<dbReference type="Gene3D" id="2.70.98.10">
    <property type="match status" value="1"/>
</dbReference>
<dbReference type="AlphaFoldDB" id="A0AAE1P430"/>
<dbReference type="PANTHER" id="PTHR10091:SF0">
    <property type="entry name" value="GALACTOSE MUTAROTASE"/>
    <property type="match status" value="1"/>
</dbReference>
<sequence length="371" mass="41254">MVLIQYHLDLKIRYNSVSMGITEDIFGTFCDPDIGEKEVKRYTLTCKSGIEVQVISYGAGVSAVLVPDKLGNKEHVTLGFDDIKGYEKFGYQGSSVGRRANRICKGKITIDGQTYQLNINNNDNHLHGGKRGWDKYIWESCITDGSVVFSRLSPDGEEGYPGDVLAQVKYSLDDDGSLHIDFEAMTTKATPICMTNHCFFNLAGHCCGQKGLFEHVVKVNADRFTPVSKDLIPTGELAPVGGTAYDLRSPITFGEVLPKAPGQGFDHNFCLHQVRRGELGFAARFHHPPTGRVLEVYTSEPGVQIYTGNFIPKEKGKMVGRNGSSYTYQASFCCEPQNFPDAVNQPNFPLDIYRPGQPYKHSMMYKFSVEK</sequence>
<comment type="caution">
    <text evidence="12">The sequence shown here is derived from an EMBL/GenBank/DDBJ whole genome shotgun (WGS) entry which is preliminary data.</text>
</comment>
<feature type="binding site" evidence="11">
    <location>
        <begin position="101"/>
        <end position="102"/>
    </location>
    <ligand>
        <name>beta-D-galactose</name>
        <dbReference type="ChEBI" id="CHEBI:27667"/>
    </ligand>
</feature>
<protein>
    <recommendedName>
        <fullName evidence="8">Aldose 1-epimerase</fullName>
        <ecNumber evidence="8">5.1.3.3</ecNumber>
    </recommendedName>
</protein>
<dbReference type="GO" id="GO:0030246">
    <property type="term" value="F:carbohydrate binding"/>
    <property type="evidence" value="ECO:0007669"/>
    <property type="project" value="InterPro"/>
</dbReference>
<comment type="catalytic activity">
    <reaction evidence="1">
        <text>alpha-D-galactose = beta-D-galactose</text>
        <dbReference type="Rhea" id="RHEA:28675"/>
        <dbReference type="ChEBI" id="CHEBI:27667"/>
        <dbReference type="ChEBI" id="CHEBI:28061"/>
        <dbReference type="EC" id="5.1.3.3"/>
    </reaction>
    <physiologicalReaction direction="right-to-left" evidence="1">
        <dbReference type="Rhea" id="RHEA:28677"/>
    </physiologicalReaction>
</comment>
<dbReference type="GO" id="GO:0033499">
    <property type="term" value="P:galactose catabolic process via UDP-galactose, Leloir pathway"/>
    <property type="evidence" value="ECO:0007669"/>
    <property type="project" value="TreeGrafter"/>
</dbReference>
<dbReference type="InterPro" id="IPR047215">
    <property type="entry name" value="Galactose_mutarotase-like"/>
</dbReference>
<dbReference type="InterPro" id="IPR011013">
    <property type="entry name" value="Gal_mutarotase_sf_dom"/>
</dbReference>
<keyword evidence="6 8" id="KW-0119">Carbohydrate metabolism</keyword>
<dbReference type="Pfam" id="PF01263">
    <property type="entry name" value="Aldose_epim"/>
    <property type="match status" value="1"/>
</dbReference>
<evidence type="ECO:0000256" key="3">
    <source>
        <dbReference type="ARBA" id="ARBA00005028"/>
    </source>
</evidence>
<comment type="similarity">
    <text evidence="4 8">Belongs to the aldose epimerase family.</text>
</comment>
<dbReference type="GO" id="GO:0004034">
    <property type="term" value="F:aldose 1-epimerase activity"/>
    <property type="evidence" value="ECO:0007669"/>
    <property type="project" value="UniProtKB-EC"/>
</dbReference>
<keyword evidence="13" id="KW-1185">Reference proteome</keyword>
<accession>A0AAE1P430</accession>
<evidence type="ECO:0000256" key="2">
    <source>
        <dbReference type="ARBA" id="ARBA00004947"/>
    </source>
</evidence>
<dbReference type="SUPFAM" id="SSF74650">
    <property type="entry name" value="Galactose mutarotase-like"/>
    <property type="match status" value="1"/>
</dbReference>
<comment type="function">
    <text evidence="7">Mutarotase that catalyzes the interconversion of beta-D-galactose and alpha-D-galactose during galactose metabolism. Beta-D-galactose is metabolized in the liver into glucose 1-phosphate, the primary metabolic fuel, by the action of four enzymes that constitute the Leloir pathway: GALM, GALK1 (galactokinase), GALT (galactose-1-phosphate uridylyltransferase) and GALE (UDP-galactose-4'-epimerase). Involved in the maintenance of the equilibrium between the beta- and alpha-anomers of galactose, therefore ensuring a sufficient supply of the alpha-anomer for GALK1. Also active on D-glucose although shows a preference for galactose over glucose.</text>
</comment>
<evidence type="ECO:0000256" key="1">
    <source>
        <dbReference type="ARBA" id="ARBA00001712"/>
    </source>
</evidence>
<dbReference type="NCBIfam" id="NF008277">
    <property type="entry name" value="PRK11055.1"/>
    <property type="match status" value="1"/>
</dbReference>
<dbReference type="EC" id="5.1.3.3" evidence="8"/>
<evidence type="ECO:0000256" key="4">
    <source>
        <dbReference type="ARBA" id="ARBA00006206"/>
    </source>
</evidence>
<dbReference type="PANTHER" id="PTHR10091">
    <property type="entry name" value="ALDOSE-1-EPIMERASE"/>
    <property type="match status" value="1"/>
</dbReference>
<evidence type="ECO:0000256" key="6">
    <source>
        <dbReference type="ARBA" id="ARBA00023277"/>
    </source>
</evidence>
<feature type="active site" description="Proton donor" evidence="9">
    <location>
        <position position="197"/>
    </location>
</feature>
<evidence type="ECO:0000313" key="12">
    <source>
        <dbReference type="EMBL" id="KAK4300599.1"/>
    </source>
</evidence>